<evidence type="ECO:0008006" key="3">
    <source>
        <dbReference type="Google" id="ProtNLM"/>
    </source>
</evidence>
<dbReference type="Proteomes" id="UP001476950">
    <property type="component" value="Unassembled WGS sequence"/>
</dbReference>
<evidence type="ECO:0000313" key="2">
    <source>
        <dbReference type="Proteomes" id="UP001476950"/>
    </source>
</evidence>
<sequence>MDNSELQKRHFAALREKYQVDQYKSARSDSFLYLILRKAELGIQITNLELQWLKQNSLFKAIEIVSLQQYQADDFKRLEIEFLSLRPKYKIPETLELSIASPIYPILWKLEVGDFPADSELELLDSYDLVETTSLIRDILNFSKLKTSYKATRHLGHFFEEPLYAILKKLDAREPLSDFEADWLLDRDFEETLQIHWQQEDERKAIVKFLDLKAKYRIDSFPEASISSPLYITLKKLEEKQDLEKSECEWLEQQELTQLIAIDRKRKDVKFFKKLKAKYQATQYKSSEPSSKLFLILKNIESEITEDDIQWLLKEALLKTAEIAKEHHFRILKVKYQIVGQLAVVPFYEIMLKLERGERLDPKQVIQLIEERRLSRHGKIAIAYYKLEAMFYEKEYQRTGNRWNLPSASSNWRKADESENALKVTESVNWNKIQESDLKAALLVTRGAAFRDLGQLDEAEKCVAQAMECQSDSHQPYTLMGAIYYDRCEYSEGDKWFEMAAERGADDTDDEIERIVRMTKDKDKRRDVAEYLLNKDPVRYGWATSYLK</sequence>
<evidence type="ECO:0000313" key="1">
    <source>
        <dbReference type="EMBL" id="MEP1056863.1"/>
    </source>
</evidence>
<protein>
    <recommendedName>
        <fullName evidence="3">Sel1 repeat family protein</fullName>
    </recommendedName>
</protein>
<organism evidence="1 2">
    <name type="scientific">Stenomitos frigidus AS-A4</name>
    <dbReference type="NCBI Taxonomy" id="2933935"/>
    <lineage>
        <taxon>Bacteria</taxon>
        <taxon>Bacillati</taxon>
        <taxon>Cyanobacteriota</taxon>
        <taxon>Cyanophyceae</taxon>
        <taxon>Leptolyngbyales</taxon>
        <taxon>Leptolyngbyaceae</taxon>
        <taxon>Stenomitos</taxon>
    </lineage>
</organism>
<dbReference type="EMBL" id="JAMPLM010000001">
    <property type="protein sequence ID" value="MEP1056863.1"/>
    <property type="molecule type" value="Genomic_DNA"/>
</dbReference>
<keyword evidence="2" id="KW-1185">Reference proteome</keyword>
<accession>A0ABV0KCU3</accession>
<dbReference type="RefSeq" id="WP_190453222.1">
    <property type="nucleotide sequence ID" value="NZ_JAMPLM010000001.1"/>
</dbReference>
<dbReference type="SUPFAM" id="SSF48452">
    <property type="entry name" value="TPR-like"/>
    <property type="match status" value="1"/>
</dbReference>
<dbReference type="SMART" id="SM00028">
    <property type="entry name" value="TPR"/>
    <property type="match status" value="2"/>
</dbReference>
<dbReference type="InterPro" id="IPR019734">
    <property type="entry name" value="TPR_rpt"/>
</dbReference>
<gene>
    <name evidence="1" type="ORF">NDI38_00335</name>
</gene>
<dbReference type="Gene3D" id="1.25.40.10">
    <property type="entry name" value="Tetratricopeptide repeat domain"/>
    <property type="match status" value="1"/>
</dbReference>
<dbReference type="InterPro" id="IPR011990">
    <property type="entry name" value="TPR-like_helical_dom_sf"/>
</dbReference>
<comment type="caution">
    <text evidence="1">The sequence shown here is derived from an EMBL/GenBank/DDBJ whole genome shotgun (WGS) entry which is preliminary data.</text>
</comment>
<proteinExistence type="predicted"/>
<reference evidence="1 2" key="1">
    <citation type="submission" date="2022-04" db="EMBL/GenBank/DDBJ databases">
        <title>Positive selection, recombination, and allopatry shape intraspecific diversity of widespread and dominant cyanobacteria.</title>
        <authorList>
            <person name="Wei J."/>
            <person name="Shu W."/>
            <person name="Hu C."/>
        </authorList>
    </citation>
    <scope>NUCLEOTIDE SEQUENCE [LARGE SCALE GENOMIC DNA]</scope>
    <source>
        <strain evidence="1 2">AS-A4</strain>
    </source>
</reference>
<name>A0ABV0KCU3_9CYAN</name>